<dbReference type="OrthoDB" id="9806505at2"/>
<sequence>MNKFKEGKTLITYYSREGNNYVNGRIVNLQVGNTEVAAKMIQKITGGKLFRINTIKKYPEDYTETTKVAQQELRDNARPDLSAYLENIDDYEVIILGYPNWWGTMPMPVFTFLEKYDFAGKTILPFCTHEGSGMGCSESDIKKLCPNSKVLRGLAIRGGNVNNSEKDINHWLKNINI</sequence>
<dbReference type="InterPro" id="IPR029039">
    <property type="entry name" value="Flavoprotein-like_sf"/>
</dbReference>
<accession>K8E614</accession>
<organism evidence="2 3">
    <name type="scientific">Desulforamulus hydrothermalis Lam5 = DSM 18033</name>
    <dbReference type="NCBI Taxonomy" id="1121428"/>
    <lineage>
        <taxon>Bacteria</taxon>
        <taxon>Bacillati</taxon>
        <taxon>Bacillota</taxon>
        <taxon>Clostridia</taxon>
        <taxon>Eubacteriales</taxon>
        <taxon>Peptococcaceae</taxon>
        <taxon>Desulforamulus</taxon>
    </lineage>
</organism>
<dbReference type="EMBL" id="CAOS01000001">
    <property type="protein sequence ID" value="CCO06863.1"/>
    <property type="molecule type" value="Genomic_DNA"/>
</dbReference>
<dbReference type="STRING" id="1121428.DESHY_10023"/>
<gene>
    <name evidence="2" type="ORF">DESHY_10023</name>
</gene>
<evidence type="ECO:0000313" key="3">
    <source>
        <dbReference type="Proteomes" id="UP000009315"/>
    </source>
</evidence>
<dbReference type="GO" id="GO:0016651">
    <property type="term" value="F:oxidoreductase activity, acting on NAD(P)H"/>
    <property type="evidence" value="ECO:0007669"/>
    <property type="project" value="UniProtKB-ARBA"/>
</dbReference>
<dbReference type="eggNOG" id="COG0716">
    <property type="taxonomic scope" value="Bacteria"/>
</dbReference>
<keyword evidence="3" id="KW-1185">Reference proteome</keyword>
<dbReference type="Proteomes" id="UP000009315">
    <property type="component" value="Unassembled WGS sequence"/>
</dbReference>
<dbReference type="RefSeq" id="WP_008409477.1">
    <property type="nucleotide sequence ID" value="NZ_CAOS01000001.1"/>
</dbReference>
<evidence type="ECO:0000259" key="1">
    <source>
        <dbReference type="Pfam" id="PF12682"/>
    </source>
</evidence>
<dbReference type="Gene3D" id="3.40.50.360">
    <property type="match status" value="1"/>
</dbReference>
<dbReference type="SUPFAM" id="SSF52218">
    <property type="entry name" value="Flavoproteins"/>
    <property type="match status" value="1"/>
</dbReference>
<dbReference type="InterPro" id="IPR008254">
    <property type="entry name" value="Flavodoxin/NO_synth"/>
</dbReference>
<name>K8E614_9FIRM</name>
<dbReference type="AlphaFoldDB" id="K8E614"/>
<dbReference type="PANTHER" id="PTHR39201">
    <property type="entry name" value="EXPORTED PROTEIN-RELATED"/>
    <property type="match status" value="1"/>
</dbReference>
<dbReference type="Pfam" id="PF12682">
    <property type="entry name" value="Flavodoxin_4"/>
    <property type="match status" value="1"/>
</dbReference>
<dbReference type="GO" id="GO:0010181">
    <property type="term" value="F:FMN binding"/>
    <property type="evidence" value="ECO:0007669"/>
    <property type="project" value="InterPro"/>
</dbReference>
<proteinExistence type="predicted"/>
<evidence type="ECO:0000313" key="2">
    <source>
        <dbReference type="EMBL" id="CCO06863.1"/>
    </source>
</evidence>
<protein>
    <recommendedName>
        <fullName evidence="1">Flavodoxin-like domain-containing protein</fullName>
    </recommendedName>
</protein>
<reference evidence="2 3" key="1">
    <citation type="journal article" date="2013" name="Genome Announc.">
        <title>Genome Sequence of the Sulfate-Reducing Bacterium Desulfotomaculum hydrothermale Lam5(T).</title>
        <authorList>
            <person name="Amin O."/>
            <person name="Fardeau M.L."/>
            <person name="Valette O."/>
            <person name="Hirschler-Rea A."/>
            <person name="Barbe V."/>
            <person name="Medigue C."/>
            <person name="Vacherie B."/>
            <person name="Ollivier B."/>
            <person name="Bertin P.N."/>
            <person name="Dolla A."/>
        </authorList>
    </citation>
    <scope>NUCLEOTIDE SEQUENCE [LARGE SCALE GENOMIC DNA]</scope>
    <source>
        <strain evidence="3">Lam5 / DSM 18033</strain>
    </source>
</reference>
<feature type="domain" description="Flavodoxin-like" evidence="1">
    <location>
        <begin position="32"/>
        <end position="175"/>
    </location>
</feature>
<dbReference type="PANTHER" id="PTHR39201:SF1">
    <property type="entry name" value="FLAVODOXIN-LIKE DOMAIN-CONTAINING PROTEIN"/>
    <property type="match status" value="1"/>
</dbReference>
<comment type="caution">
    <text evidence="2">The sequence shown here is derived from an EMBL/GenBank/DDBJ whole genome shotgun (WGS) entry which is preliminary data.</text>
</comment>